<protein>
    <submittedName>
        <fullName evidence="1">Uncharacterized protein</fullName>
    </submittedName>
</protein>
<evidence type="ECO:0000313" key="2">
    <source>
        <dbReference type="Proteomes" id="UP000814140"/>
    </source>
</evidence>
<accession>A0ACB8T762</accession>
<sequence>MAYDASAEREDVEYDAFLWWPSLTEEQWPEGLSYHFYGPIPPSRDFEDYDDEYEGLEYLGRFPYTSRSPYAAVDTEDVDDTPLQEDALRADAEAPEPHADQMAGHSKLVKLGLFFSRITHGVDRFLDRLRMWQPRFNSNRVTNT</sequence>
<gene>
    <name evidence="1" type="ORF">BV25DRAFT_1823012</name>
</gene>
<evidence type="ECO:0000313" key="1">
    <source>
        <dbReference type="EMBL" id="KAI0064609.1"/>
    </source>
</evidence>
<dbReference type="Proteomes" id="UP000814140">
    <property type="component" value="Unassembled WGS sequence"/>
</dbReference>
<keyword evidence="2" id="KW-1185">Reference proteome</keyword>
<proteinExistence type="predicted"/>
<reference evidence="1" key="1">
    <citation type="submission" date="2021-03" db="EMBL/GenBank/DDBJ databases">
        <authorList>
            <consortium name="DOE Joint Genome Institute"/>
            <person name="Ahrendt S."/>
            <person name="Looney B.P."/>
            <person name="Miyauchi S."/>
            <person name="Morin E."/>
            <person name="Drula E."/>
            <person name="Courty P.E."/>
            <person name="Chicoki N."/>
            <person name="Fauchery L."/>
            <person name="Kohler A."/>
            <person name="Kuo A."/>
            <person name="Labutti K."/>
            <person name="Pangilinan J."/>
            <person name="Lipzen A."/>
            <person name="Riley R."/>
            <person name="Andreopoulos W."/>
            <person name="He G."/>
            <person name="Johnson J."/>
            <person name="Barry K.W."/>
            <person name="Grigoriev I.V."/>
            <person name="Nagy L."/>
            <person name="Hibbett D."/>
            <person name="Henrissat B."/>
            <person name="Matheny P.B."/>
            <person name="Labbe J."/>
            <person name="Martin F."/>
        </authorList>
    </citation>
    <scope>NUCLEOTIDE SEQUENCE</scope>
    <source>
        <strain evidence="1">HHB10654</strain>
    </source>
</reference>
<comment type="caution">
    <text evidence="1">The sequence shown here is derived from an EMBL/GenBank/DDBJ whole genome shotgun (WGS) entry which is preliminary data.</text>
</comment>
<reference evidence="1" key="2">
    <citation type="journal article" date="2022" name="New Phytol.">
        <title>Evolutionary transition to the ectomycorrhizal habit in the genomes of a hyperdiverse lineage of mushroom-forming fungi.</title>
        <authorList>
            <person name="Looney B."/>
            <person name="Miyauchi S."/>
            <person name="Morin E."/>
            <person name="Drula E."/>
            <person name="Courty P.E."/>
            <person name="Kohler A."/>
            <person name="Kuo A."/>
            <person name="LaButti K."/>
            <person name="Pangilinan J."/>
            <person name="Lipzen A."/>
            <person name="Riley R."/>
            <person name="Andreopoulos W."/>
            <person name="He G."/>
            <person name="Johnson J."/>
            <person name="Nolan M."/>
            <person name="Tritt A."/>
            <person name="Barry K.W."/>
            <person name="Grigoriev I.V."/>
            <person name="Nagy L.G."/>
            <person name="Hibbett D."/>
            <person name="Henrissat B."/>
            <person name="Matheny P.B."/>
            <person name="Labbe J."/>
            <person name="Martin F.M."/>
        </authorList>
    </citation>
    <scope>NUCLEOTIDE SEQUENCE</scope>
    <source>
        <strain evidence="1">HHB10654</strain>
    </source>
</reference>
<organism evidence="1 2">
    <name type="scientific">Artomyces pyxidatus</name>
    <dbReference type="NCBI Taxonomy" id="48021"/>
    <lineage>
        <taxon>Eukaryota</taxon>
        <taxon>Fungi</taxon>
        <taxon>Dikarya</taxon>
        <taxon>Basidiomycota</taxon>
        <taxon>Agaricomycotina</taxon>
        <taxon>Agaricomycetes</taxon>
        <taxon>Russulales</taxon>
        <taxon>Auriscalpiaceae</taxon>
        <taxon>Artomyces</taxon>
    </lineage>
</organism>
<name>A0ACB8T762_9AGAM</name>
<dbReference type="EMBL" id="MU277198">
    <property type="protein sequence ID" value="KAI0064609.1"/>
    <property type="molecule type" value="Genomic_DNA"/>
</dbReference>